<evidence type="ECO:0000313" key="4">
    <source>
        <dbReference type="EMBL" id="KFJ05240.1"/>
    </source>
</evidence>
<dbReference type="eggNOG" id="COG1721">
    <property type="taxonomic scope" value="Bacteria"/>
</dbReference>
<feature type="transmembrane region" description="Helical" evidence="2">
    <location>
        <begin position="54"/>
        <end position="76"/>
    </location>
</feature>
<keyword evidence="5" id="KW-1185">Reference proteome</keyword>
<evidence type="ECO:0000256" key="2">
    <source>
        <dbReference type="SAM" id="Phobius"/>
    </source>
</evidence>
<dbReference type="eggNOG" id="COG1305">
    <property type="taxonomic scope" value="Bacteria"/>
</dbReference>
<dbReference type="SUPFAM" id="SSF54001">
    <property type="entry name" value="Cysteine proteinases"/>
    <property type="match status" value="1"/>
</dbReference>
<dbReference type="Gene3D" id="3.10.620.30">
    <property type="match status" value="1"/>
</dbReference>
<evidence type="ECO:0000256" key="1">
    <source>
        <dbReference type="SAM" id="MobiDB-lite"/>
    </source>
</evidence>
<dbReference type="InterPro" id="IPR021878">
    <property type="entry name" value="TgpA_N"/>
</dbReference>
<dbReference type="EC" id="2.3.2.13" evidence="4"/>
<feature type="transmembrane region" description="Helical" evidence="2">
    <location>
        <begin position="21"/>
        <end position="42"/>
    </location>
</feature>
<feature type="region of interest" description="Disordered" evidence="1">
    <location>
        <begin position="1258"/>
        <end position="1306"/>
    </location>
</feature>
<feature type="compositionally biased region" description="Low complexity" evidence="1">
    <location>
        <begin position="1258"/>
        <end position="1287"/>
    </location>
</feature>
<comment type="caution">
    <text evidence="4">The sequence shown here is derived from an EMBL/GenBank/DDBJ whole genome shotgun (WGS) entry which is preliminary data.</text>
</comment>
<dbReference type="SMART" id="SM00460">
    <property type="entry name" value="TGc"/>
    <property type="match status" value="1"/>
</dbReference>
<feature type="transmembrane region" description="Helical" evidence="2">
    <location>
        <begin position="572"/>
        <end position="589"/>
    </location>
</feature>
<feature type="transmembrane region" description="Helical" evidence="2">
    <location>
        <begin position="461"/>
        <end position="478"/>
    </location>
</feature>
<keyword evidence="2" id="KW-0472">Membrane</keyword>
<dbReference type="RefSeq" id="WP_024464309.1">
    <property type="nucleotide sequence ID" value="NZ_CP062939.1"/>
</dbReference>
<feature type="compositionally biased region" description="Low complexity" evidence="1">
    <location>
        <begin position="930"/>
        <end position="940"/>
    </location>
</feature>
<dbReference type="InterPro" id="IPR038765">
    <property type="entry name" value="Papain-like_cys_pep_sf"/>
</dbReference>
<keyword evidence="2" id="KW-0812">Transmembrane</keyword>
<organism evidence="4 5">
    <name type="scientific">Bifidobacterium subtile</name>
    <dbReference type="NCBI Taxonomy" id="77635"/>
    <lineage>
        <taxon>Bacteria</taxon>
        <taxon>Bacillati</taxon>
        <taxon>Actinomycetota</taxon>
        <taxon>Actinomycetes</taxon>
        <taxon>Bifidobacteriales</taxon>
        <taxon>Bifidobacteriaceae</taxon>
        <taxon>Bifidobacterium</taxon>
    </lineage>
</organism>
<feature type="compositionally biased region" description="Low complexity" evidence="1">
    <location>
        <begin position="408"/>
        <end position="424"/>
    </location>
</feature>
<dbReference type="PANTHER" id="PTHR42736:SF1">
    <property type="entry name" value="PROTEIN-GLUTAMINE GAMMA-GLUTAMYLTRANSFERASE"/>
    <property type="match status" value="1"/>
</dbReference>
<dbReference type="STRING" id="77635.BISU_1358"/>
<dbReference type="PANTHER" id="PTHR42736">
    <property type="entry name" value="PROTEIN-GLUTAMINE GAMMA-GLUTAMYLTRANSFERASE"/>
    <property type="match status" value="1"/>
</dbReference>
<dbReference type="InterPro" id="IPR052901">
    <property type="entry name" value="Bact_TGase-like"/>
</dbReference>
<keyword evidence="4" id="KW-0012">Acyltransferase</keyword>
<keyword evidence="2" id="KW-1133">Transmembrane helix</keyword>
<feature type="region of interest" description="Disordered" evidence="1">
    <location>
        <begin position="917"/>
        <end position="941"/>
    </location>
</feature>
<feature type="transmembrane region" description="Helical" evidence="2">
    <location>
        <begin position="1327"/>
        <end position="1348"/>
    </location>
</feature>
<feature type="compositionally biased region" description="Polar residues" evidence="1">
    <location>
        <begin position="1288"/>
        <end position="1297"/>
    </location>
</feature>
<reference evidence="4 5" key="1">
    <citation type="submission" date="2014-03" db="EMBL/GenBank/DDBJ databases">
        <title>Genomics of Bifidobacteria.</title>
        <authorList>
            <person name="Ventura M."/>
            <person name="Milani C."/>
            <person name="Lugli G.A."/>
        </authorList>
    </citation>
    <scope>NUCLEOTIDE SEQUENCE [LARGE SCALE GENOMIC DNA]</scope>
    <source>
        <strain evidence="4 5">LMG 11597</strain>
    </source>
</reference>
<feature type="transmembrane region" description="Helical" evidence="2">
    <location>
        <begin position="675"/>
        <end position="695"/>
    </location>
</feature>
<feature type="transmembrane region" description="Helical" evidence="2">
    <location>
        <begin position="619"/>
        <end position="635"/>
    </location>
</feature>
<dbReference type="GO" id="GO:0003810">
    <property type="term" value="F:protein-glutamine gamma-glutamyltransferase activity"/>
    <property type="evidence" value="ECO:0007669"/>
    <property type="project" value="UniProtKB-EC"/>
</dbReference>
<gene>
    <name evidence="4" type="ORF">BISU_1358</name>
</gene>
<feature type="region of interest" description="Disordered" evidence="1">
    <location>
        <begin position="192"/>
        <end position="215"/>
    </location>
</feature>
<accession>A0A087EBT9</accession>
<proteinExistence type="predicted"/>
<keyword evidence="4" id="KW-0808">Transferase</keyword>
<feature type="transmembrane region" description="Helical" evidence="2">
    <location>
        <begin position="434"/>
        <end position="455"/>
    </location>
</feature>
<dbReference type="EMBL" id="JGZR01000001">
    <property type="protein sequence ID" value="KFJ05240.1"/>
    <property type="molecule type" value="Genomic_DNA"/>
</dbReference>
<name>A0A087EBT9_9BIFI</name>
<feature type="compositionally biased region" description="Low complexity" evidence="1">
    <location>
        <begin position="192"/>
        <end position="205"/>
    </location>
</feature>
<evidence type="ECO:0000259" key="3">
    <source>
        <dbReference type="SMART" id="SM00460"/>
    </source>
</evidence>
<dbReference type="Proteomes" id="UP000029055">
    <property type="component" value="Unassembled WGS sequence"/>
</dbReference>
<feature type="domain" description="Transglutaminase-like" evidence="3">
    <location>
        <begin position="1179"/>
        <end position="1251"/>
    </location>
</feature>
<feature type="transmembrane region" description="Helical" evidence="2">
    <location>
        <begin position="594"/>
        <end position="613"/>
    </location>
</feature>
<dbReference type="Pfam" id="PF11992">
    <property type="entry name" value="TgpA_N"/>
    <property type="match status" value="1"/>
</dbReference>
<feature type="region of interest" description="Disordered" evidence="1">
    <location>
        <begin position="403"/>
        <end position="424"/>
    </location>
</feature>
<evidence type="ECO:0000313" key="5">
    <source>
        <dbReference type="Proteomes" id="UP000029055"/>
    </source>
</evidence>
<protein>
    <submittedName>
        <fullName evidence="4">Transglutaminase</fullName>
        <ecNumber evidence="4">2.3.2.13</ecNumber>
    </submittedName>
</protein>
<dbReference type="InterPro" id="IPR002931">
    <property type="entry name" value="Transglutaminase-like"/>
</dbReference>
<sequence length="1500" mass="160201">MPRNGLHRSERAARRFATHGSLRPSLSGCVALVLDAAVWYAALLFDERTLVAGALAGALALAVALLIAVLQAVCVARVDRRDIGRGTGRRSVMLRDGQRSKGDSHVGSARLGRWLRFQLRFQLWPHGVTVMRQYEQRDQDGEAIARFAGELPQARGLFCSAREAWRWKDPFGLFVVRVVLRSDAEHAMLANPEPAAGAKAAGLGPHPRDRTQGESTPLVRDYVAGDPPKLIAWRQSAHRGTLMTRETSRESKPTIVIVLDVRTPGVTQAQVEFEVMQALMLIRGVSGQERDIVVTDGVQSAATAHERIRLLASMRAIAGTAAEAFAPEIRRLAQVGQGPATVVLLTAANEGALSSALREELPPGSLRIQTVDGAAGDERNPPLRHIALSSSPDAIYLGQAHGRTHGQAQPGRNAAMNAAAAQRPQSSRLHRNDLVTALALLAFFELAVHGCAVLVAPDGFWVWFARIAFAMIAAGHALPERSDVRELARAAIASLAIVLAAAAMVLVRVRSITGIWLFDAAAYTRSASGMPSAPNDSFWQRAWQLLESCFQQGFDALIEQLPPVSVRPSSDLVLIVVVAVAALIARWLLVYRTLAPVFALMPLAALAADAILLGHKSPAWFMTLATVAFMLSLWSRKPAWSAAYESAESARPEDAAESEQPGHADPIALPTLSSVLVAALTMALTGSAMNLAYAVPLSIGDSTGLLSANTINPMVDLKRSLAQGSSATVLEYASEHPRYLRMSTLDDFNGDTWRYDRELARNGDFYGSPLLSAGEGQGGRSRTWWFDDPLAVYLNLQYLGLGSATTSLYGDGGDYSTISGNSGSATPSPFMARADIRIESLSSRFLPVAGDPVNFTGVDSSWLVDDQGIVYNPARPTTRNMRYSVLGAYLEPISSDSGFDQISRVEALRESMIAEQPGTSMSWRERSASRRAAASDAAGSGTSIDGNWLLMPLSIRAGGDVVDASGAVVGEVGESSGTLADAGGKSTELRNIVFNDALNQRLGFSTRDEPYGLAFENAETLTLAMLVDASAAPAQGWEGGDAGAAGDDGLAAWQRNPGSTLADMFRRHDLGAAGVITSGAETNDRTTIPRSAMQRIAASEQRIQQQYTQLPVQLPARVRAIVDAARAAGTPAAGNDADSQIAAMRYLVDYFADARNRFAYSLDAPDGGGRNNMQVIDDFLETRSGFCIHYASALAVLGRAMGVPTRMVLGYRAGDETSERNGSYAVAAKQLHSWVEAYIDGVGWVPFDVTPASEDQSSVATGISSASSNASATAAPSQSTPSSASTSRENAPSPTSGDSAAADAKPAQGADNGIFAMLLGMSRWVRIVLWLALGMLLAAAAACAPAALRAKRRRRRMRTIGSASQLVHDRGKAAQAWILAWDELQDTAWDAGVRWNQNRTDRDIAAAIIQWLGQRVEQRSESSQSGGLADDVERLADAALAAAFSPDGGAPVGDLQERLEALIETLLQARRKSSRKGWLAAKLLPSSLLRRSRNDARSIA</sequence>
<dbReference type="Pfam" id="PF01841">
    <property type="entry name" value="Transglut_core"/>
    <property type="match status" value="1"/>
</dbReference>
<feature type="transmembrane region" description="Helical" evidence="2">
    <location>
        <begin position="490"/>
        <end position="509"/>
    </location>
</feature>
<dbReference type="OrthoDB" id="9804023at2"/>